<dbReference type="InterPro" id="IPR029000">
    <property type="entry name" value="Cyclophilin-like_dom_sf"/>
</dbReference>
<keyword evidence="1 3" id="KW-0697">Rotamase</keyword>
<evidence type="ECO:0000256" key="1">
    <source>
        <dbReference type="ARBA" id="ARBA00023110"/>
    </source>
</evidence>
<dbReference type="HOGENOM" id="CLU_012062_16_9_6"/>
<dbReference type="EC" id="5.2.1.8" evidence="3"/>
<dbReference type="PRINTS" id="PR00153">
    <property type="entry name" value="CSAPPISMRASE"/>
</dbReference>
<evidence type="ECO:0000313" key="6">
    <source>
        <dbReference type="Proteomes" id="UP000000238"/>
    </source>
</evidence>
<dbReference type="STRING" id="349521.HCH_04725"/>
<dbReference type="RefSeq" id="WP_011398488.1">
    <property type="nucleotide sequence ID" value="NC_007645.1"/>
</dbReference>
<reference evidence="5 6" key="1">
    <citation type="journal article" date="2005" name="Nucleic Acids Res.">
        <title>Genomic blueprint of Hahella chejuensis, a marine microbe producing an algicidal agent.</title>
        <authorList>
            <person name="Jeong H."/>
            <person name="Yim J.H."/>
            <person name="Lee C."/>
            <person name="Choi S.-H."/>
            <person name="Park Y.K."/>
            <person name="Yoon S.H."/>
            <person name="Hur C.-G."/>
            <person name="Kang H.-Y."/>
            <person name="Kim D."/>
            <person name="Lee H.H."/>
            <person name="Park K.H."/>
            <person name="Park S.-H."/>
            <person name="Park H.-S."/>
            <person name="Lee H.K."/>
            <person name="Oh T.K."/>
            <person name="Kim J.F."/>
        </authorList>
    </citation>
    <scope>NUCLEOTIDE SEQUENCE [LARGE SCALE GENOMIC DNA]</scope>
    <source>
        <strain evidence="5 6">KCTC 2396</strain>
    </source>
</reference>
<dbReference type="Pfam" id="PF00160">
    <property type="entry name" value="Pro_isomerase"/>
    <property type="match status" value="1"/>
</dbReference>
<dbReference type="CDD" id="cd01920">
    <property type="entry name" value="cyclophilin_EcCYP_like"/>
    <property type="match status" value="1"/>
</dbReference>
<keyword evidence="3" id="KW-0732">Signal</keyword>
<keyword evidence="2 3" id="KW-0413">Isomerase</keyword>
<dbReference type="EMBL" id="CP000155">
    <property type="protein sequence ID" value="ABC31423.1"/>
    <property type="molecule type" value="Genomic_DNA"/>
</dbReference>
<dbReference type="PROSITE" id="PS50072">
    <property type="entry name" value="CSA_PPIASE_2"/>
    <property type="match status" value="1"/>
</dbReference>
<feature type="signal peptide" evidence="3">
    <location>
        <begin position="1"/>
        <end position="26"/>
    </location>
</feature>
<sequence>MRHSVNAGKRGLLGLAFWALSLTAMAADLPTATISTSEGDIKIKLFSDKVPVTVENFVSYIKDGYYDGLIFHRTIPQFMIQGGGFKPNMEKKDTKAPIKNESDNGLANDRGTLAMARTNDPNSATSQFFINVIDNAYLNGAKGRPGYAVFAEVVSGMDVVDKIANAPTQNTGPYQNVPVKTVTINSIKLDEVASQQ</sequence>
<proteinExistence type="inferred from homology"/>
<comment type="similarity">
    <text evidence="3">Belongs to the cyclophilin-type PPIase family.</text>
</comment>
<dbReference type="GO" id="GO:0003755">
    <property type="term" value="F:peptidyl-prolyl cis-trans isomerase activity"/>
    <property type="evidence" value="ECO:0007669"/>
    <property type="project" value="UniProtKB-UniRule"/>
</dbReference>
<dbReference type="Gene3D" id="2.40.100.10">
    <property type="entry name" value="Cyclophilin-like"/>
    <property type="match status" value="1"/>
</dbReference>
<evidence type="ECO:0000256" key="2">
    <source>
        <dbReference type="ARBA" id="ARBA00023235"/>
    </source>
</evidence>
<dbReference type="SUPFAM" id="SSF50891">
    <property type="entry name" value="Cyclophilin-like"/>
    <property type="match status" value="1"/>
</dbReference>
<dbReference type="AlphaFoldDB" id="Q2SD51"/>
<dbReference type="PANTHER" id="PTHR43246">
    <property type="entry name" value="PEPTIDYL-PROLYL CIS-TRANS ISOMERASE CYP38, CHLOROPLASTIC"/>
    <property type="match status" value="1"/>
</dbReference>
<evidence type="ECO:0000313" key="5">
    <source>
        <dbReference type="EMBL" id="ABC31423.1"/>
    </source>
</evidence>
<dbReference type="InterPro" id="IPR044665">
    <property type="entry name" value="E_coli_cyclophilin_A-like"/>
</dbReference>
<name>Q2SD51_HAHCH</name>
<comment type="function">
    <text evidence="3">PPIases accelerate the folding of proteins. It catalyzes the cis-trans isomerization of proline imidic peptide bonds in oligopeptides.</text>
</comment>
<dbReference type="Proteomes" id="UP000000238">
    <property type="component" value="Chromosome"/>
</dbReference>
<feature type="domain" description="PPIase cyclophilin-type" evidence="4">
    <location>
        <begin position="28"/>
        <end position="189"/>
    </location>
</feature>
<dbReference type="eggNOG" id="COG0652">
    <property type="taxonomic scope" value="Bacteria"/>
</dbReference>
<protein>
    <recommendedName>
        <fullName evidence="3">Peptidyl-prolyl cis-trans isomerase</fullName>
        <shortName evidence="3">PPIase</shortName>
        <ecNumber evidence="3">5.2.1.8</ecNumber>
    </recommendedName>
</protein>
<comment type="catalytic activity">
    <reaction evidence="3">
        <text>[protein]-peptidylproline (omega=180) = [protein]-peptidylproline (omega=0)</text>
        <dbReference type="Rhea" id="RHEA:16237"/>
        <dbReference type="Rhea" id="RHEA-COMP:10747"/>
        <dbReference type="Rhea" id="RHEA-COMP:10748"/>
        <dbReference type="ChEBI" id="CHEBI:83833"/>
        <dbReference type="ChEBI" id="CHEBI:83834"/>
        <dbReference type="EC" id="5.2.1.8"/>
    </reaction>
</comment>
<organism evidence="5 6">
    <name type="scientific">Hahella chejuensis (strain KCTC 2396)</name>
    <dbReference type="NCBI Taxonomy" id="349521"/>
    <lineage>
        <taxon>Bacteria</taxon>
        <taxon>Pseudomonadati</taxon>
        <taxon>Pseudomonadota</taxon>
        <taxon>Gammaproteobacteria</taxon>
        <taxon>Oceanospirillales</taxon>
        <taxon>Hahellaceae</taxon>
        <taxon>Hahella</taxon>
    </lineage>
</organism>
<dbReference type="KEGG" id="hch:HCH_04725"/>
<evidence type="ECO:0000256" key="3">
    <source>
        <dbReference type="RuleBase" id="RU363019"/>
    </source>
</evidence>
<accession>Q2SD51</accession>
<feature type="chain" id="PRO_5006528732" description="Peptidyl-prolyl cis-trans isomerase" evidence="3">
    <location>
        <begin position="27"/>
        <end position="196"/>
    </location>
</feature>
<dbReference type="InterPro" id="IPR002130">
    <property type="entry name" value="Cyclophilin-type_PPIase_dom"/>
</dbReference>
<keyword evidence="6" id="KW-1185">Reference proteome</keyword>
<evidence type="ECO:0000259" key="4">
    <source>
        <dbReference type="PROSITE" id="PS50072"/>
    </source>
</evidence>
<gene>
    <name evidence="5" type="ordered locus">HCH_04725</name>
</gene>